<dbReference type="OrthoDB" id="3350591at2759"/>
<dbReference type="Pfam" id="PF12311">
    <property type="entry name" value="DUF3632"/>
    <property type="match status" value="1"/>
</dbReference>
<protein>
    <submittedName>
        <fullName evidence="1">Uncharacterized protein</fullName>
    </submittedName>
</protein>
<gene>
    <name evidence="1" type="ORF">CC86DRAFT_344903</name>
</gene>
<dbReference type="EMBL" id="MU006220">
    <property type="protein sequence ID" value="KAF2830027.1"/>
    <property type="molecule type" value="Genomic_DNA"/>
</dbReference>
<dbReference type="Proteomes" id="UP000799424">
    <property type="component" value="Unassembled WGS sequence"/>
</dbReference>
<keyword evidence="2" id="KW-1185">Reference proteome</keyword>
<reference evidence="1" key="1">
    <citation type="journal article" date="2020" name="Stud. Mycol.">
        <title>101 Dothideomycetes genomes: a test case for predicting lifestyles and emergence of pathogens.</title>
        <authorList>
            <person name="Haridas S."/>
            <person name="Albert R."/>
            <person name="Binder M."/>
            <person name="Bloem J."/>
            <person name="Labutti K."/>
            <person name="Salamov A."/>
            <person name="Andreopoulos B."/>
            <person name="Baker S."/>
            <person name="Barry K."/>
            <person name="Bills G."/>
            <person name="Bluhm B."/>
            <person name="Cannon C."/>
            <person name="Castanera R."/>
            <person name="Culley D."/>
            <person name="Daum C."/>
            <person name="Ezra D."/>
            <person name="Gonzalez J."/>
            <person name="Henrissat B."/>
            <person name="Kuo A."/>
            <person name="Liang C."/>
            <person name="Lipzen A."/>
            <person name="Lutzoni F."/>
            <person name="Magnuson J."/>
            <person name="Mondo S."/>
            <person name="Nolan M."/>
            <person name="Ohm R."/>
            <person name="Pangilinan J."/>
            <person name="Park H.-J."/>
            <person name="Ramirez L."/>
            <person name="Alfaro M."/>
            <person name="Sun H."/>
            <person name="Tritt A."/>
            <person name="Yoshinaga Y."/>
            <person name="Zwiers L.-H."/>
            <person name="Turgeon B."/>
            <person name="Goodwin S."/>
            <person name="Spatafora J."/>
            <person name="Crous P."/>
            <person name="Grigoriev I."/>
        </authorList>
    </citation>
    <scope>NUCLEOTIDE SEQUENCE</scope>
    <source>
        <strain evidence="1">CBS 113818</strain>
    </source>
</reference>
<dbReference type="InterPro" id="IPR053204">
    <property type="entry name" value="Oxopyrrolidines_Biosynth-assoc"/>
</dbReference>
<dbReference type="InterPro" id="IPR022085">
    <property type="entry name" value="OpdG"/>
</dbReference>
<sequence>MSRAQEQNGKVQSVVSSHEEDAVKIDQITKIRGWFRPEDESPFYATIQKYMAQEITLEEASNQVFTPIDGKINAEKLDDVNFTDLWYSVIHTARRTYYREDHQHQTIVDFVQAFKAHSISDNEKYNYLYNSLIDFNMACREAYNDQPTPGSSFDIETTAWTNMNFFFALITGKEISDLSMFAIWALRQGLEYEHSDDEQSTAVQKYNTYVPAAAVWVFGGFRVLFEKEEDLTPKNDNEGDPARGGDLWKGKSEFSKARWYFWRERFAQIGDMDEASADTWDVARDAVNAMERAATFEKI</sequence>
<name>A0A6A7ABI0_9PLEO</name>
<evidence type="ECO:0000313" key="2">
    <source>
        <dbReference type="Proteomes" id="UP000799424"/>
    </source>
</evidence>
<accession>A0A6A7ABI0</accession>
<dbReference type="AlphaFoldDB" id="A0A6A7ABI0"/>
<dbReference type="PANTHER" id="PTHR38797">
    <property type="entry name" value="NUCLEAR PORE COMPLEX PROTEIN NUP85-RELATED"/>
    <property type="match status" value="1"/>
</dbReference>
<dbReference type="PANTHER" id="PTHR38797:SF4">
    <property type="entry name" value="NUCLEAR PORE COMPLEX PROTEIN NUP85"/>
    <property type="match status" value="1"/>
</dbReference>
<organism evidence="1 2">
    <name type="scientific">Ophiobolus disseminans</name>
    <dbReference type="NCBI Taxonomy" id="1469910"/>
    <lineage>
        <taxon>Eukaryota</taxon>
        <taxon>Fungi</taxon>
        <taxon>Dikarya</taxon>
        <taxon>Ascomycota</taxon>
        <taxon>Pezizomycotina</taxon>
        <taxon>Dothideomycetes</taxon>
        <taxon>Pleosporomycetidae</taxon>
        <taxon>Pleosporales</taxon>
        <taxon>Pleosporineae</taxon>
        <taxon>Phaeosphaeriaceae</taxon>
        <taxon>Ophiobolus</taxon>
    </lineage>
</organism>
<proteinExistence type="predicted"/>
<evidence type="ECO:0000313" key="1">
    <source>
        <dbReference type="EMBL" id="KAF2830027.1"/>
    </source>
</evidence>